<dbReference type="SUPFAM" id="SSF81383">
    <property type="entry name" value="F-box domain"/>
    <property type="match status" value="1"/>
</dbReference>
<evidence type="ECO:0000256" key="1">
    <source>
        <dbReference type="SAM" id="MobiDB-lite"/>
    </source>
</evidence>
<dbReference type="Gene3D" id="1.20.1280.50">
    <property type="match status" value="1"/>
</dbReference>
<dbReference type="Gramene" id="Kaladp0515s0049.1.v1.1">
    <property type="protein sequence ID" value="Kaladp0515s0049.1.v1.1"/>
    <property type="gene ID" value="Kaladp0515s0049.v1.1"/>
</dbReference>
<dbReference type="InterPro" id="IPR036047">
    <property type="entry name" value="F-box-like_dom_sf"/>
</dbReference>
<dbReference type="OMA" id="WRIMVID"/>
<dbReference type="GO" id="GO:0009908">
    <property type="term" value="P:flower development"/>
    <property type="evidence" value="ECO:0007669"/>
    <property type="project" value="EnsemblPlants"/>
</dbReference>
<sequence>MSSSTSSSSEDTDRDNGGGGERDVAVPSSSRPRFSNAVWPEPFVEALATQLAIHACITFGRLAAAPALANFFQVCSTWRAVSRSELLWHNLTRQIWNVVQLRRPTWRDEFIFRHRTALNFRTRQYAHTILHFDPFDNAAASSSAEVDPDARPTCRRLALSDVHLAAGFSDGAVRLFHLQTRLHVTTLRPLVRPRLRLGRFSSAVSGIVISHEGSRLVFATLDGDIHVTTVMDGGTPLRRAHAGDIVRDGALVDFTGCDRWWVGIFAGVPERAFHIWNSESEELLFVGGTLTDPEALIGWHMLNDVTELVGRIRVSSRETAVACTSLRLIIFDLNNQGLILGESEPRRGIVVGALDVAGEVYMTVDTRGTATVRRVDDMTEVCRFNARGVPRRGLLGCINTGYAFLCAAGAIRVWEVERGGYLYNFWERIGATNALIADDRHVAASCNHSTIHLWDFGAQ</sequence>
<evidence type="ECO:0008006" key="4">
    <source>
        <dbReference type="Google" id="ProtNLM"/>
    </source>
</evidence>
<dbReference type="PANTHER" id="PTHR19855:SF31">
    <property type="entry name" value="TRANSCRIPTIONAL REGULATOR STERILE APETALA"/>
    <property type="match status" value="1"/>
</dbReference>
<dbReference type="GO" id="GO:0046622">
    <property type="term" value="P:positive regulation of organ growth"/>
    <property type="evidence" value="ECO:0007669"/>
    <property type="project" value="EnsemblPlants"/>
</dbReference>
<reference evidence="2" key="1">
    <citation type="submission" date="2021-01" db="UniProtKB">
        <authorList>
            <consortium name="EnsemblPlants"/>
        </authorList>
    </citation>
    <scope>IDENTIFICATION</scope>
</reference>
<dbReference type="GO" id="GO:0030163">
    <property type="term" value="P:protein catabolic process"/>
    <property type="evidence" value="ECO:0007669"/>
    <property type="project" value="EnsemblPlants"/>
</dbReference>
<protein>
    <recommendedName>
        <fullName evidence="4">Transcriptional regulator STERILE APETALA-like</fullName>
    </recommendedName>
</protein>
<feature type="compositionally biased region" description="Basic and acidic residues" evidence="1">
    <location>
        <begin position="14"/>
        <end position="24"/>
    </location>
</feature>
<organism evidence="2 3">
    <name type="scientific">Kalanchoe fedtschenkoi</name>
    <name type="common">Lavender scallops</name>
    <name type="synonym">South American air plant</name>
    <dbReference type="NCBI Taxonomy" id="63787"/>
    <lineage>
        <taxon>Eukaryota</taxon>
        <taxon>Viridiplantae</taxon>
        <taxon>Streptophyta</taxon>
        <taxon>Embryophyta</taxon>
        <taxon>Tracheophyta</taxon>
        <taxon>Spermatophyta</taxon>
        <taxon>Magnoliopsida</taxon>
        <taxon>eudicotyledons</taxon>
        <taxon>Gunneridae</taxon>
        <taxon>Pentapetalae</taxon>
        <taxon>Saxifragales</taxon>
        <taxon>Crassulaceae</taxon>
        <taxon>Kalanchoe</taxon>
    </lineage>
</organism>
<keyword evidence="3" id="KW-1185">Reference proteome</keyword>
<dbReference type="Proteomes" id="UP000594263">
    <property type="component" value="Unplaced"/>
</dbReference>
<proteinExistence type="predicted"/>
<dbReference type="Gene3D" id="2.130.10.10">
    <property type="entry name" value="YVTN repeat-like/Quinoprotein amine dehydrogenase"/>
    <property type="match status" value="2"/>
</dbReference>
<evidence type="ECO:0000313" key="2">
    <source>
        <dbReference type="EnsemblPlants" id="Kaladp0515s0049.1.v1.1"/>
    </source>
</evidence>
<dbReference type="GO" id="GO:0009554">
    <property type="term" value="P:megasporogenesis"/>
    <property type="evidence" value="ECO:0007669"/>
    <property type="project" value="EnsemblPlants"/>
</dbReference>
<dbReference type="InterPro" id="IPR036322">
    <property type="entry name" value="WD40_repeat_dom_sf"/>
</dbReference>
<dbReference type="SUPFAM" id="SSF50978">
    <property type="entry name" value="WD40 repeat-like"/>
    <property type="match status" value="1"/>
</dbReference>
<dbReference type="PANTHER" id="PTHR19855">
    <property type="entry name" value="WD40 REPEAT PROTEIN 12, 37"/>
    <property type="match status" value="1"/>
</dbReference>
<feature type="region of interest" description="Disordered" evidence="1">
    <location>
        <begin position="1"/>
        <end position="33"/>
    </location>
</feature>
<dbReference type="EnsemblPlants" id="Kaladp0515s0049.1.v1.1">
    <property type="protein sequence ID" value="Kaladp0515s0049.1.v1.1"/>
    <property type="gene ID" value="Kaladp0515s0049.v1.1"/>
</dbReference>
<name>A0A7N0VAY1_KALFE</name>
<accession>A0A7N0VAY1</accession>
<dbReference type="InterPro" id="IPR015943">
    <property type="entry name" value="WD40/YVTN_repeat-like_dom_sf"/>
</dbReference>
<evidence type="ECO:0000313" key="3">
    <source>
        <dbReference type="Proteomes" id="UP000594263"/>
    </source>
</evidence>
<dbReference type="AlphaFoldDB" id="A0A7N0VAY1"/>
<dbReference type="GO" id="GO:0005634">
    <property type="term" value="C:nucleus"/>
    <property type="evidence" value="ECO:0007669"/>
    <property type="project" value="EnsemblPlants"/>
</dbReference>